<feature type="compositionally biased region" description="Low complexity" evidence="1">
    <location>
        <begin position="275"/>
        <end position="284"/>
    </location>
</feature>
<dbReference type="Proteomes" id="UP001218218">
    <property type="component" value="Unassembled WGS sequence"/>
</dbReference>
<dbReference type="AlphaFoldDB" id="A0AAD7EYT7"/>
<keyword evidence="2" id="KW-0812">Transmembrane</keyword>
<feature type="transmembrane region" description="Helical" evidence="2">
    <location>
        <begin position="118"/>
        <end position="139"/>
    </location>
</feature>
<keyword evidence="2" id="KW-0472">Membrane</keyword>
<reference evidence="3" key="1">
    <citation type="submission" date="2023-03" db="EMBL/GenBank/DDBJ databases">
        <title>Massive genome expansion in bonnet fungi (Mycena s.s.) driven by repeated elements and novel gene families across ecological guilds.</title>
        <authorList>
            <consortium name="Lawrence Berkeley National Laboratory"/>
            <person name="Harder C.B."/>
            <person name="Miyauchi S."/>
            <person name="Viragh M."/>
            <person name="Kuo A."/>
            <person name="Thoen E."/>
            <person name="Andreopoulos B."/>
            <person name="Lu D."/>
            <person name="Skrede I."/>
            <person name="Drula E."/>
            <person name="Henrissat B."/>
            <person name="Morin E."/>
            <person name="Kohler A."/>
            <person name="Barry K."/>
            <person name="LaButti K."/>
            <person name="Morin E."/>
            <person name="Salamov A."/>
            <person name="Lipzen A."/>
            <person name="Mereny Z."/>
            <person name="Hegedus B."/>
            <person name="Baldrian P."/>
            <person name="Stursova M."/>
            <person name="Weitz H."/>
            <person name="Taylor A."/>
            <person name="Grigoriev I.V."/>
            <person name="Nagy L.G."/>
            <person name="Martin F."/>
            <person name="Kauserud H."/>
        </authorList>
    </citation>
    <scope>NUCLEOTIDE SEQUENCE</scope>
    <source>
        <strain evidence="3">CBHHK002</strain>
    </source>
</reference>
<feature type="transmembrane region" description="Helical" evidence="2">
    <location>
        <begin position="86"/>
        <end position="106"/>
    </location>
</feature>
<comment type="caution">
    <text evidence="3">The sequence shown here is derived from an EMBL/GenBank/DDBJ whole genome shotgun (WGS) entry which is preliminary data.</text>
</comment>
<name>A0AAD7EYT7_9AGAR</name>
<protein>
    <recommendedName>
        <fullName evidence="5">Transmembrane protein</fullName>
    </recommendedName>
</protein>
<evidence type="ECO:0000313" key="3">
    <source>
        <dbReference type="EMBL" id="KAJ7359652.1"/>
    </source>
</evidence>
<feature type="transmembrane region" description="Helical" evidence="2">
    <location>
        <begin position="226"/>
        <end position="246"/>
    </location>
</feature>
<feature type="transmembrane region" description="Helical" evidence="2">
    <location>
        <begin position="201"/>
        <end position="220"/>
    </location>
</feature>
<feature type="transmembrane region" description="Helical" evidence="2">
    <location>
        <begin position="53"/>
        <end position="74"/>
    </location>
</feature>
<evidence type="ECO:0000256" key="1">
    <source>
        <dbReference type="SAM" id="MobiDB-lite"/>
    </source>
</evidence>
<evidence type="ECO:0008006" key="5">
    <source>
        <dbReference type="Google" id="ProtNLM"/>
    </source>
</evidence>
<organism evidence="3 4">
    <name type="scientific">Mycena albidolilacea</name>
    <dbReference type="NCBI Taxonomy" id="1033008"/>
    <lineage>
        <taxon>Eukaryota</taxon>
        <taxon>Fungi</taxon>
        <taxon>Dikarya</taxon>
        <taxon>Basidiomycota</taxon>
        <taxon>Agaricomycotina</taxon>
        <taxon>Agaricomycetes</taxon>
        <taxon>Agaricomycetidae</taxon>
        <taxon>Agaricales</taxon>
        <taxon>Marasmiineae</taxon>
        <taxon>Mycenaceae</taxon>
        <taxon>Mycena</taxon>
    </lineage>
</organism>
<feature type="region of interest" description="Disordered" evidence="1">
    <location>
        <begin position="264"/>
        <end position="286"/>
    </location>
</feature>
<feature type="compositionally biased region" description="Polar residues" evidence="1">
    <location>
        <begin position="264"/>
        <end position="273"/>
    </location>
</feature>
<keyword evidence="2" id="KW-1133">Transmembrane helix</keyword>
<gene>
    <name evidence="3" type="ORF">DFH08DRAFT_846651</name>
</gene>
<keyword evidence="4" id="KW-1185">Reference proteome</keyword>
<proteinExistence type="predicted"/>
<evidence type="ECO:0000256" key="2">
    <source>
        <dbReference type="SAM" id="Phobius"/>
    </source>
</evidence>
<dbReference type="EMBL" id="JARIHO010000006">
    <property type="protein sequence ID" value="KAJ7359652.1"/>
    <property type="molecule type" value="Genomic_DNA"/>
</dbReference>
<accession>A0AAD7EYT7</accession>
<evidence type="ECO:0000313" key="4">
    <source>
        <dbReference type="Proteomes" id="UP001218218"/>
    </source>
</evidence>
<feature type="transmembrane region" description="Helical" evidence="2">
    <location>
        <begin position="159"/>
        <end position="180"/>
    </location>
</feature>
<sequence length="335" mass="37285">MPDWKSQAELMIDGGIFIKLNHAIIGLYAWEWFISLPFDWDVLTGRKAFRWPLIFYFANRYLLLAAMAGIAVALDSTTELNCQALYTFNQLAGDAAVGLASINLSLRTLAIWGQNKYIKYMLIAIILGHWSLILQGVILKAHWEPTLNTCQLTVSNNKLLAALFTYGMVFDLLVFCLNAYKLGVKRKSSSKLTKMIFKDGLVYFFVAFFFNLIATVFMFLNLNSVMVIMFNVPAAVASTIVATRAVRRLTNFTIQGPEVYAPSGSTSGQFRSHSGNRGMASSRGGARGLTQTGVHVQMETFVRHEDDDSPISPVNELQLKSQASDYDIEAKAPGF</sequence>